<dbReference type="InterPro" id="IPR019163">
    <property type="entry name" value="THO_Thoc5"/>
</dbReference>
<evidence type="ECO:0000256" key="1">
    <source>
        <dbReference type="ARBA" id="ARBA00004123"/>
    </source>
</evidence>
<organism evidence="6 7">
    <name type="scientific">Microbotryum saponariae</name>
    <dbReference type="NCBI Taxonomy" id="289078"/>
    <lineage>
        <taxon>Eukaryota</taxon>
        <taxon>Fungi</taxon>
        <taxon>Dikarya</taxon>
        <taxon>Basidiomycota</taxon>
        <taxon>Pucciniomycotina</taxon>
        <taxon>Microbotryomycetes</taxon>
        <taxon>Microbotryales</taxon>
        <taxon>Microbotryaceae</taxon>
        <taxon>Microbotryum</taxon>
    </lineage>
</organism>
<dbReference type="GO" id="GO:0000445">
    <property type="term" value="C:THO complex part of transcription export complex"/>
    <property type="evidence" value="ECO:0007669"/>
    <property type="project" value="TreeGrafter"/>
</dbReference>
<dbReference type="AlphaFoldDB" id="A0A2X0LAN6"/>
<gene>
    <name evidence="6" type="ORF">BZ3500_MVSOF-1268-A1-R1_CHR3-1G06098</name>
</gene>
<name>A0A2X0LAN6_9BASI</name>
<reference evidence="7" key="1">
    <citation type="submission" date="2016-10" db="EMBL/GenBank/DDBJ databases">
        <authorList>
            <person name="Jeantristanb JTB J.-T."/>
            <person name="Ricardo R."/>
        </authorList>
    </citation>
    <scope>NUCLEOTIDE SEQUENCE [LARGE SCALE GENOMIC DNA]</scope>
</reference>
<dbReference type="OrthoDB" id="20582at2759"/>
<evidence type="ECO:0000256" key="5">
    <source>
        <dbReference type="SAM" id="MobiDB-lite"/>
    </source>
</evidence>
<dbReference type="STRING" id="289078.A0A2X0LAN6"/>
<evidence type="ECO:0000256" key="2">
    <source>
        <dbReference type="ARBA" id="ARBA00008044"/>
    </source>
</evidence>
<keyword evidence="4" id="KW-0175">Coiled coil</keyword>
<dbReference type="EMBL" id="FMWP01000096">
    <property type="protein sequence ID" value="SCZ99559.1"/>
    <property type="molecule type" value="Genomic_DNA"/>
</dbReference>
<sequence>MTYTATLDSYLPRSQDLLAALQQLSSQLVAARLDSSSSSNTTATDEVSTLNIELATQEAGPLFAALHAWNRKGLGEIAALRDETMDARIKMEEAYLRLQNLMFEKDHLQREILACQLYESEYQHLPLIPEDEFLAIAQSPHQQPEEVVQLLEEWTQKNPSDPDPSTALKAALIDDPHQLMLTRLQNEHNERKRLDRDKKELSAVKAALVKENERKKARLDQLEQRLELFVKSAKTIQTTMHGDESMAVVSSNKLGQDETSASTGTREDGEPTLKGAEQDDPTMVVEEGMVVDEP</sequence>
<dbReference type="Proteomes" id="UP000249723">
    <property type="component" value="Unassembled WGS sequence"/>
</dbReference>
<accession>A0A2X0LAN6</accession>
<feature type="region of interest" description="Disordered" evidence="5">
    <location>
        <begin position="245"/>
        <end position="294"/>
    </location>
</feature>
<protein>
    <submittedName>
        <fullName evidence="6">BZ3500_MvSof-1268-A1-R1_Chr3-1g06098 protein</fullName>
    </submittedName>
</protein>
<evidence type="ECO:0000256" key="3">
    <source>
        <dbReference type="ARBA" id="ARBA00023242"/>
    </source>
</evidence>
<dbReference type="Pfam" id="PF09766">
    <property type="entry name" value="FmiP_Thoc5"/>
    <property type="match status" value="1"/>
</dbReference>
<feature type="coiled-coil region" evidence="4">
    <location>
        <begin position="184"/>
        <end position="232"/>
    </location>
</feature>
<proteinExistence type="inferred from homology"/>
<feature type="compositionally biased region" description="Polar residues" evidence="5">
    <location>
        <begin position="248"/>
        <end position="264"/>
    </location>
</feature>
<dbReference type="GO" id="GO:0003729">
    <property type="term" value="F:mRNA binding"/>
    <property type="evidence" value="ECO:0007669"/>
    <property type="project" value="TreeGrafter"/>
</dbReference>
<comment type="subcellular location">
    <subcellularLocation>
        <location evidence="1">Nucleus</location>
    </subcellularLocation>
</comment>
<keyword evidence="7" id="KW-1185">Reference proteome</keyword>
<dbReference type="PANTHER" id="PTHR13375:SF3">
    <property type="entry name" value="THO COMPLEX SUBUNIT 5 HOMOLOG"/>
    <property type="match status" value="1"/>
</dbReference>
<evidence type="ECO:0000313" key="7">
    <source>
        <dbReference type="Proteomes" id="UP000249723"/>
    </source>
</evidence>
<dbReference type="GO" id="GO:0006406">
    <property type="term" value="P:mRNA export from nucleus"/>
    <property type="evidence" value="ECO:0007669"/>
    <property type="project" value="TreeGrafter"/>
</dbReference>
<evidence type="ECO:0000256" key="4">
    <source>
        <dbReference type="SAM" id="Coils"/>
    </source>
</evidence>
<dbReference type="PANTHER" id="PTHR13375">
    <property type="entry name" value="FMS INTERACTING PROTEIN"/>
    <property type="match status" value="1"/>
</dbReference>
<evidence type="ECO:0000313" key="6">
    <source>
        <dbReference type="EMBL" id="SCZ99559.1"/>
    </source>
</evidence>
<keyword evidence="3" id="KW-0539">Nucleus</keyword>
<comment type="similarity">
    <text evidence="2">Belongs to the THOC5 family.</text>
</comment>